<feature type="compositionally biased region" description="Basic and acidic residues" evidence="2">
    <location>
        <begin position="38"/>
        <end position="51"/>
    </location>
</feature>
<dbReference type="AlphaFoldDB" id="A0A0G2GGD3"/>
<dbReference type="Proteomes" id="UP000053317">
    <property type="component" value="Unassembled WGS sequence"/>
</dbReference>
<sequence length="672" mass="75229">MSTASVDNLNHNEEKGGEGKASVGQGRLLTPEPTPGPDDARNAADEKRRQEQQNQGDDGSEFATSKAQYPSSDDDDAGTEQTGEPIDVIRDVLKCGKNEHRKILGVKDSYDDPYKEESDILDAAIERGMDTNPKYNKNKDAETAFNMIINAAEKLGVGEEEIQQIKDWDGDREDDGGSMDGVEKSIPVPHKIIEQIYQKATPHFAQLQRNPTSKAAAKQLDSLNDQIKKQNEKDEVEPIDQWIIHYDIFAEAYKKAKPTVERLLKNPEDQEAQKQLQEQQNDLKETIEKYHYLYWNIDVKVVQDGLSQQSARLSARKDTSSPQRVEPRPRSPAPETRPSPAKPETQPNPAQPNISAENTIQDPQGLTNLSAALPEAVQKVQSETLTRWAKMGWETYKTDDGDVILSYKALSREGKEPYAYEFTVMTKESPYFQVKLGSEIGRREMDNYLAKPKIYKINTDPGYEKTPVYTYRDKANYSSLLWTATKPRKQTRAGTKPRTGDTQCCVLWKNGTVSEMSRANYKKITTEDEKKAIEKYCKSVGVPPPWEMNPKVLTVPVETAMGQQLLQAGRTGTSINLGGNSLGAGTPNTAGEGTITNLQQSIATLQTGLQDLDSKVETNQTKMLEQLKKQQDLQVQMQQQLQQQQQQQMELQKAILQMLGQTNPSSQTSASN</sequence>
<reference evidence="3 4" key="1">
    <citation type="submission" date="2015-05" db="EMBL/GenBank/DDBJ databases">
        <title>Distinctive expansion of gene families associated with plant cell wall degradation and secondary metabolism in the genomes of grapevine trunk pathogens.</title>
        <authorList>
            <person name="Lawrence D.P."/>
            <person name="Travadon R."/>
            <person name="Rolshausen P.E."/>
            <person name="Baumgartner K."/>
        </authorList>
    </citation>
    <scope>NUCLEOTIDE SEQUENCE [LARGE SCALE GENOMIC DNA]</scope>
    <source>
        <strain evidence="3">UCRPC4</strain>
    </source>
</reference>
<feature type="region of interest" description="Disordered" evidence="2">
    <location>
        <begin position="1"/>
        <end position="86"/>
    </location>
</feature>
<evidence type="ECO:0000256" key="1">
    <source>
        <dbReference type="SAM" id="Coils"/>
    </source>
</evidence>
<proteinExistence type="predicted"/>
<feature type="coiled-coil region" evidence="1">
    <location>
        <begin position="624"/>
        <end position="654"/>
    </location>
</feature>
<protein>
    <submittedName>
        <fullName evidence="3">Uncharacterized protein</fullName>
    </submittedName>
</protein>
<evidence type="ECO:0000256" key="2">
    <source>
        <dbReference type="SAM" id="MobiDB-lite"/>
    </source>
</evidence>
<feature type="compositionally biased region" description="Basic and acidic residues" evidence="2">
    <location>
        <begin position="315"/>
        <end position="329"/>
    </location>
</feature>
<feature type="compositionally biased region" description="Polar residues" evidence="2">
    <location>
        <begin position="345"/>
        <end position="361"/>
    </location>
</feature>
<gene>
    <name evidence="3" type="ORF">UCRPC4_g03191</name>
</gene>
<comment type="caution">
    <text evidence="3">The sequence shown here is derived from an EMBL/GenBank/DDBJ whole genome shotgun (WGS) entry which is preliminary data.</text>
</comment>
<dbReference type="EMBL" id="LCWF01000074">
    <property type="protein sequence ID" value="KKY22688.1"/>
    <property type="molecule type" value="Genomic_DNA"/>
</dbReference>
<keyword evidence="1" id="KW-0175">Coiled coil</keyword>
<evidence type="ECO:0000313" key="4">
    <source>
        <dbReference type="Proteomes" id="UP000053317"/>
    </source>
</evidence>
<feature type="compositionally biased region" description="Polar residues" evidence="2">
    <location>
        <begin position="52"/>
        <end position="71"/>
    </location>
</feature>
<feature type="compositionally biased region" description="Pro residues" evidence="2">
    <location>
        <begin position="330"/>
        <end position="341"/>
    </location>
</feature>
<organism evidence="3 4">
    <name type="scientific">Phaeomoniella chlamydospora</name>
    <name type="common">Phaeoacremonium chlamydosporum</name>
    <dbReference type="NCBI Taxonomy" id="158046"/>
    <lineage>
        <taxon>Eukaryota</taxon>
        <taxon>Fungi</taxon>
        <taxon>Dikarya</taxon>
        <taxon>Ascomycota</taxon>
        <taxon>Pezizomycotina</taxon>
        <taxon>Eurotiomycetes</taxon>
        <taxon>Chaetothyriomycetidae</taxon>
        <taxon>Phaeomoniellales</taxon>
        <taxon>Phaeomoniellaceae</taxon>
        <taxon>Phaeomoniella</taxon>
    </lineage>
</organism>
<name>A0A0G2GGD3_PHACM</name>
<dbReference type="OrthoDB" id="3793347at2759"/>
<accession>A0A0G2GGD3</accession>
<evidence type="ECO:0000313" key="3">
    <source>
        <dbReference type="EMBL" id="KKY22688.1"/>
    </source>
</evidence>
<feature type="region of interest" description="Disordered" evidence="2">
    <location>
        <begin position="310"/>
        <end position="361"/>
    </location>
</feature>
<keyword evidence="4" id="KW-1185">Reference proteome</keyword>
<reference evidence="3 4" key="2">
    <citation type="submission" date="2015-05" db="EMBL/GenBank/DDBJ databases">
        <authorList>
            <person name="Morales-Cruz A."/>
            <person name="Amrine K.C."/>
            <person name="Cantu D."/>
        </authorList>
    </citation>
    <scope>NUCLEOTIDE SEQUENCE [LARGE SCALE GENOMIC DNA]</scope>
    <source>
        <strain evidence="3">UCRPC4</strain>
    </source>
</reference>